<reference evidence="1 2" key="1">
    <citation type="submission" date="2019-08" db="EMBL/GenBank/DDBJ databases">
        <title>In-depth cultivation of the pig gut microbiome towards novel bacterial diversity and tailored functional studies.</title>
        <authorList>
            <person name="Wylensek D."/>
            <person name="Hitch T.C.A."/>
            <person name="Clavel T."/>
        </authorList>
    </citation>
    <scope>NUCLEOTIDE SEQUENCE [LARGE SCALE GENOMIC DNA]</scope>
    <source>
        <strain evidence="1 2">RF-744-FAT-4</strain>
    </source>
</reference>
<dbReference type="RefSeq" id="WP_154575467.1">
    <property type="nucleotide sequence ID" value="NZ_VUMO01000001.1"/>
</dbReference>
<proteinExistence type="predicted"/>
<sequence length="74" mass="8213">MAALSIIDASRIKKVIASHLNVAVHVHDTCGSGLFFTVDHADPRVTAFFKTYAEMENLNLFVNDEETLFSLESN</sequence>
<accession>A0A7X2NER2</accession>
<dbReference type="AlphaFoldDB" id="A0A7X2NER2"/>
<keyword evidence="2" id="KW-1185">Reference proteome</keyword>
<name>A0A7X2NER2_9FIRM</name>
<dbReference type="EMBL" id="VUMO01000001">
    <property type="protein sequence ID" value="MSS19071.1"/>
    <property type="molecule type" value="Genomic_DNA"/>
</dbReference>
<evidence type="ECO:0000313" key="2">
    <source>
        <dbReference type="Proteomes" id="UP000461754"/>
    </source>
</evidence>
<protein>
    <submittedName>
        <fullName evidence="1">Uncharacterized protein</fullName>
    </submittedName>
</protein>
<comment type="caution">
    <text evidence="1">The sequence shown here is derived from an EMBL/GenBank/DDBJ whole genome shotgun (WGS) entry which is preliminary data.</text>
</comment>
<evidence type="ECO:0000313" key="1">
    <source>
        <dbReference type="EMBL" id="MSS19071.1"/>
    </source>
</evidence>
<organism evidence="1 2">
    <name type="scientific">Pseudoramibacter porci</name>
    <dbReference type="NCBI Taxonomy" id="2606631"/>
    <lineage>
        <taxon>Bacteria</taxon>
        <taxon>Bacillati</taxon>
        <taxon>Bacillota</taxon>
        <taxon>Clostridia</taxon>
        <taxon>Eubacteriales</taxon>
        <taxon>Eubacteriaceae</taxon>
        <taxon>Pseudoramibacter</taxon>
    </lineage>
</organism>
<gene>
    <name evidence="1" type="ORF">FYJ52_01395</name>
</gene>
<dbReference type="Proteomes" id="UP000461754">
    <property type="component" value="Unassembled WGS sequence"/>
</dbReference>